<dbReference type="Pfam" id="PF11807">
    <property type="entry name" value="UstYa"/>
    <property type="match status" value="1"/>
</dbReference>
<keyword evidence="2" id="KW-0472">Membrane</keyword>
<keyword evidence="4" id="KW-1185">Reference proteome</keyword>
<evidence type="ECO:0000256" key="2">
    <source>
        <dbReference type="SAM" id="Phobius"/>
    </source>
</evidence>
<dbReference type="AlphaFoldDB" id="A0A9W7W5H4"/>
<sequence>MSDLNKHESKQSLLSDPESQIEYSDINLERYQFRAKGARTWWICLEMLLLLTVFFATRAYYTNPSWNQRLAMADLYSPLYRDFGDFHIDQVLTGDDLWTNGSNIYRQDPSPAVDQVWDELGEVKYILVTEEEAIKMGKPTEYAVRWPDEPDKFLMHLHAPHLLHCLNVLRKNAYHNFPHYYKDGETLNAIHWTHWSHCLEIVRQELSCRPSMHLISMVWQEGEDVFFPDFHTQKKCVRWDDFQEMTSRRMIPHKEVVRVTKNTSKPKDAVQRPTPPEGWEVHNRNREWMAKMVEKGYTFKSGGR</sequence>
<organism evidence="3 4">
    <name type="scientific">Teratosphaeria destructans</name>
    <dbReference type="NCBI Taxonomy" id="418781"/>
    <lineage>
        <taxon>Eukaryota</taxon>
        <taxon>Fungi</taxon>
        <taxon>Dikarya</taxon>
        <taxon>Ascomycota</taxon>
        <taxon>Pezizomycotina</taxon>
        <taxon>Dothideomycetes</taxon>
        <taxon>Dothideomycetidae</taxon>
        <taxon>Mycosphaerellales</taxon>
        <taxon>Teratosphaeriaceae</taxon>
        <taxon>Teratosphaeria</taxon>
    </lineage>
</organism>
<proteinExistence type="inferred from homology"/>
<name>A0A9W7W5H4_9PEZI</name>
<dbReference type="PANTHER" id="PTHR33365:SF14">
    <property type="entry name" value="TAT PATHWAY SIGNAL SEQUENCE"/>
    <property type="match status" value="1"/>
</dbReference>
<keyword evidence="2" id="KW-1133">Transmembrane helix</keyword>
<dbReference type="EMBL" id="RIBY02000602">
    <property type="protein sequence ID" value="KAH9839679.1"/>
    <property type="molecule type" value="Genomic_DNA"/>
</dbReference>
<gene>
    <name evidence="3" type="ORF">Tdes44962_MAKER08022</name>
</gene>
<comment type="caution">
    <text evidence="3">The sequence shown here is derived from an EMBL/GenBank/DDBJ whole genome shotgun (WGS) entry which is preliminary data.</text>
</comment>
<feature type="transmembrane region" description="Helical" evidence="2">
    <location>
        <begin position="40"/>
        <end position="61"/>
    </location>
</feature>
<dbReference type="PANTHER" id="PTHR33365">
    <property type="entry name" value="YALI0B05434P"/>
    <property type="match status" value="1"/>
</dbReference>
<reference evidence="3 4" key="2">
    <citation type="journal article" date="2021" name="Curr. Genet.">
        <title>Genetic response to nitrogen starvation in the aggressive Eucalyptus foliar pathogen Teratosphaeria destructans.</title>
        <authorList>
            <person name="Havenga M."/>
            <person name="Wingfield B.D."/>
            <person name="Wingfield M.J."/>
            <person name="Dreyer L.L."/>
            <person name="Roets F."/>
            <person name="Aylward J."/>
        </authorList>
    </citation>
    <scope>NUCLEOTIDE SEQUENCE [LARGE SCALE GENOMIC DNA]</scope>
    <source>
        <strain evidence="3">CMW44962</strain>
    </source>
</reference>
<dbReference type="Proteomes" id="UP001138500">
    <property type="component" value="Unassembled WGS sequence"/>
</dbReference>
<evidence type="ECO:0000313" key="3">
    <source>
        <dbReference type="EMBL" id="KAH9839679.1"/>
    </source>
</evidence>
<dbReference type="OrthoDB" id="3687641at2759"/>
<accession>A0A9W7W5H4</accession>
<comment type="similarity">
    <text evidence="1">Belongs to the ustYa family.</text>
</comment>
<keyword evidence="2" id="KW-0812">Transmembrane</keyword>
<evidence type="ECO:0000256" key="1">
    <source>
        <dbReference type="ARBA" id="ARBA00035112"/>
    </source>
</evidence>
<dbReference type="InterPro" id="IPR021765">
    <property type="entry name" value="UstYa-like"/>
</dbReference>
<reference evidence="3 4" key="1">
    <citation type="journal article" date="2018" name="IMA Fungus">
        <title>IMA Genome-F 10: Nine draft genome sequences of Claviceps purpurea s.lat., including C. arundinis, C. humidiphila, and C. cf. spartinae, pseudomolecules for the pitch canker pathogen Fusarium circinatum, draft genome of Davidsoniella eucalypti, Grosmannia galeiformis, Quambalaria eucalypti, and Teratosphaeria destructans.</title>
        <authorList>
            <person name="Wingfield B.D."/>
            <person name="Liu M."/>
            <person name="Nguyen H.D."/>
            <person name="Lane F.A."/>
            <person name="Morgan S.W."/>
            <person name="De Vos L."/>
            <person name="Wilken P.M."/>
            <person name="Duong T.A."/>
            <person name="Aylward J."/>
            <person name="Coetzee M.P."/>
            <person name="Dadej K."/>
            <person name="De Beer Z.W."/>
            <person name="Findlay W."/>
            <person name="Havenga M."/>
            <person name="Kolarik M."/>
            <person name="Menzies J.G."/>
            <person name="Naidoo K."/>
            <person name="Pochopski O."/>
            <person name="Shoukouhi P."/>
            <person name="Santana Q.C."/>
            <person name="Seifert K.A."/>
            <person name="Soal N."/>
            <person name="Steenkamp E.T."/>
            <person name="Tatham C.T."/>
            <person name="van der Nest M.A."/>
            <person name="Wingfield M.J."/>
        </authorList>
    </citation>
    <scope>NUCLEOTIDE SEQUENCE [LARGE SCALE GENOMIC DNA]</scope>
    <source>
        <strain evidence="3">CMW44962</strain>
    </source>
</reference>
<evidence type="ECO:0000313" key="4">
    <source>
        <dbReference type="Proteomes" id="UP001138500"/>
    </source>
</evidence>
<protein>
    <submittedName>
        <fullName evidence="3">Uncharacterized protein</fullName>
    </submittedName>
</protein>
<dbReference type="GO" id="GO:0043386">
    <property type="term" value="P:mycotoxin biosynthetic process"/>
    <property type="evidence" value="ECO:0007669"/>
    <property type="project" value="InterPro"/>
</dbReference>